<comment type="function">
    <text evidence="6">Catalyzes the GTP-dependent ribosomal translocation step during translation elongation. During this step, the ribosome changes from the pre-translocational (PRE) to the post-translocational (POST) state as the newly formed A-site-bound peptidyl-tRNA and P-site-bound deacylated tRNA move to the P and E sites, respectively. Catalyzes the coordinated movement of the two tRNA molecules, the mRNA and conformational changes in the ribosome.</text>
</comment>
<evidence type="ECO:0000259" key="7">
    <source>
        <dbReference type="SMART" id="SM00838"/>
    </source>
</evidence>
<evidence type="ECO:0000256" key="1">
    <source>
        <dbReference type="ARBA" id="ARBA00017872"/>
    </source>
</evidence>
<dbReference type="SUPFAM" id="SSF50447">
    <property type="entry name" value="Translation proteins"/>
    <property type="match status" value="1"/>
</dbReference>
<reference evidence="10" key="1">
    <citation type="submission" date="2019-01" db="EMBL/GenBank/DDBJ databases">
        <title>Gri0909 isolated from a small marine red alga.</title>
        <authorList>
            <person name="Kim J."/>
            <person name="Jeong S.E."/>
            <person name="Jeon C.O."/>
        </authorList>
    </citation>
    <scope>NUCLEOTIDE SEQUENCE [LARGE SCALE GENOMIC DNA]</scope>
    <source>
        <strain evidence="10">Gri0909</strain>
    </source>
</reference>
<dbReference type="GO" id="GO:0005525">
    <property type="term" value="F:GTP binding"/>
    <property type="evidence" value="ECO:0007669"/>
    <property type="project" value="UniProtKB-KW"/>
</dbReference>
<dbReference type="SMART" id="SM00838">
    <property type="entry name" value="EFG_C"/>
    <property type="match status" value="1"/>
</dbReference>
<dbReference type="Proteomes" id="UP000287447">
    <property type="component" value="Unassembled WGS sequence"/>
</dbReference>
<keyword evidence="10" id="KW-1185">Reference proteome</keyword>
<dbReference type="InterPro" id="IPR020568">
    <property type="entry name" value="Ribosomal_Su5_D2-typ_SF"/>
</dbReference>
<keyword evidence="5" id="KW-0342">GTP-binding</keyword>
<protein>
    <recommendedName>
        <fullName evidence="1">Elongation factor G</fullName>
    </recommendedName>
</protein>
<accession>A0A3S3UL51</accession>
<dbReference type="CDD" id="cd03713">
    <property type="entry name" value="EFG_mtEFG_C"/>
    <property type="match status" value="1"/>
</dbReference>
<keyword evidence="3 9" id="KW-0251">Elongation factor</keyword>
<dbReference type="SUPFAM" id="SSF54980">
    <property type="entry name" value="EF-G C-terminal domain-like"/>
    <property type="match status" value="2"/>
</dbReference>
<dbReference type="AlphaFoldDB" id="A0A3S3UL51"/>
<keyword evidence="4" id="KW-0648">Protein biosynthesis</keyword>
<dbReference type="GO" id="GO:0097216">
    <property type="term" value="F:guanosine tetraphosphate binding"/>
    <property type="evidence" value="ECO:0007669"/>
    <property type="project" value="UniProtKB-ARBA"/>
</dbReference>
<dbReference type="FunFam" id="3.30.230.10:FF:000003">
    <property type="entry name" value="Elongation factor G"/>
    <property type="match status" value="1"/>
</dbReference>
<dbReference type="OrthoDB" id="9802948at2"/>
<keyword evidence="2" id="KW-0547">Nucleotide-binding</keyword>
<dbReference type="Gene3D" id="3.30.230.10">
    <property type="match status" value="1"/>
</dbReference>
<dbReference type="CDD" id="cd04170">
    <property type="entry name" value="EF-G_bact"/>
    <property type="match status" value="1"/>
</dbReference>
<dbReference type="SUPFAM" id="SSF52540">
    <property type="entry name" value="P-loop containing nucleoside triphosphate hydrolases"/>
    <property type="match status" value="1"/>
</dbReference>
<dbReference type="Pfam" id="PF00679">
    <property type="entry name" value="EFG_C"/>
    <property type="match status" value="1"/>
</dbReference>
<dbReference type="InterPro" id="IPR000640">
    <property type="entry name" value="EFG_V-like"/>
</dbReference>
<dbReference type="CDD" id="cd01434">
    <property type="entry name" value="EFG_mtEFG1_IV"/>
    <property type="match status" value="1"/>
</dbReference>
<dbReference type="SUPFAM" id="SSF54211">
    <property type="entry name" value="Ribosomal protein S5 domain 2-like"/>
    <property type="match status" value="1"/>
</dbReference>
<dbReference type="InterPro" id="IPR005517">
    <property type="entry name" value="Transl_elong_EFG/EF2_IV"/>
</dbReference>
<evidence type="ECO:0000256" key="5">
    <source>
        <dbReference type="ARBA" id="ARBA00023134"/>
    </source>
</evidence>
<evidence type="ECO:0000256" key="3">
    <source>
        <dbReference type="ARBA" id="ARBA00022768"/>
    </source>
</evidence>
<dbReference type="Gene3D" id="3.30.70.870">
    <property type="entry name" value="Elongation Factor G (Translational Gtpase), domain 3"/>
    <property type="match status" value="1"/>
</dbReference>
<dbReference type="SMART" id="SM00889">
    <property type="entry name" value="EFG_IV"/>
    <property type="match status" value="1"/>
</dbReference>
<proteinExistence type="predicted"/>
<dbReference type="Gene3D" id="3.30.70.240">
    <property type="match status" value="1"/>
</dbReference>
<dbReference type="PANTHER" id="PTHR43261">
    <property type="entry name" value="TRANSLATION ELONGATION FACTOR G-RELATED"/>
    <property type="match status" value="1"/>
</dbReference>
<dbReference type="PANTHER" id="PTHR43261:SF7">
    <property type="entry name" value="ELONGATION FACTOR G-LIKE PROTEIN"/>
    <property type="match status" value="1"/>
</dbReference>
<dbReference type="GO" id="GO:0003746">
    <property type="term" value="F:translation elongation factor activity"/>
    <property type="evidence" value="ECO:0007669"/>
    <property type="project" value="UniProtKB-KW"/>
</dbReference>
<dbReference type="InterPro" id="IPR035649">
    <property type="entry name" value="EFG_V"/>
</dbReference>
<dbReference type="Gene3D" id="2.40.30.10">
    <property type="entry name" value="Translation factors"/>
    <property type="match status" value="1"/>
</dbReference>
<evidence type="ECO:0000259" key="8">
    <source>
        <dbReference type="SMART" id="SM00889"/>
    </source>
</evidence>
<dbReference type="NCBIfam" id="NF009891">
    <property type="entry name" value="PRK13351.1-1"/>
    <property type="match status" value="1"/>
</dbReference>
<dbReference type="InterPro" id="IPR035647">
    <property type="entry name" value="EFG_III/V"/>
</dbReference>
<dbReference type="CDD" id="cd01342">
    <property type="entry name" value="Translation_Factor_II_like"/>
    <property type="match status" value="1"/>
</dbReference>
<gene>
    <name evidence="9" type="ORF">EOI86_22070</name>
</gene>
<dbReference type="InterPro" id="IPR000795">
    <property type="entry name" value="T_Tr_GTP-bd_dom"/>
</dbReference>
<dbReference type="RefSeq" id="WP_127767855.1">
    <property type="nucleotide sequence ID" value="NZ_SADE01000004.1"/>
</dbReference>
<feature type="domain" description="Elongation factor EFG" evidence="7">
    <location>
        <begin position="583"/>
        <end position="673"/>
    </location>
</feature>
<organism evidence="9 10">
    <name type="scientific">Hwanghaeella grinnelliae</name>
    <dbReference type="NCBI Taxonomy" id="2500179"/>
    <lineage>
        <taxon>Bacteria</taxon>
        <taxon>Pseudomonadati</taxon>
        <taxon>Pseudomonadota</taxon>
        <taxon>Alphaproteobacteria</taxon>
        <taxon>Rhodospirillales</taxon>
        <taxon>Rhodospirillaceae</taxon>
        <taxon>Hwanghaeella</taxon>
    </lineage>
</organism>
<dbReference type="InterPro" id="IPR009000">
    <property type="entry name" value="Transl_B-barrel_sf"/>
</dbReference>
<evidence type="ECO:0000256" key="2">
    <source>
        <dbReference type="ARBA" id="ARBA00022741"/>
    </source>
</evidence>
<dbReference type="InterPro" id="IPR014721">
    <property type="entry name" value="Ribsml_uS5_D2-typ_fold_subgr"/>
</dbReference>
<dbReference type="Pfam" id="PF00009">
    <property type="entry name" value="GTP_EFTU"/>
    <property type="match status" value="1"/>
</dbReference>
<dbReference type="InterPro" id="IPR047872">
    <property type="entry name" value="EFG_IV"/>
</dbReference>
<dbReference type="NCBIfam" id="NF009379">
    <property type="entry name" value="PRK12740.1-3"/>
    <property type="match status" value="1"/>
</dbReference>
<dbReference type="InterPro" id="IPR027417">
    <property type="entry name" value="P-loop_NTPase"/>
</dbReference>
<dbReference type="InterPro" id="IPR041095">
    <property type="entry name" value="EFG_II"/>
</dbReference>
<dbReference type="EMBL" id="SADE01000004">
    <property type="protein sequence ID" value="RVU33825.1"/>
    <property type="molecule type" value="Genomic_DNA"/>
</dbReference>
<evidence type="ECO:0000256" key="6">
    <source>
        <dbReference type="ARBA" id="ARBA00024731"/>
    </source>
</evidence>
<dbReference type="GO" id="GO:0003924">
    <property type="term" value="F:GTPase activity"/>
    <property type="evidence" value="ECO:0007669"/>
    <property type="project" value="InterPro"/>
</dbReference>
<sequence length="682" mass="74989">MADTQTGPHVTSARCAALAGPYQAGKTSLMEALLFASGSTHRKGSVKDGSTIGDASPEAREKQMTVEANSAAGSYLGQDWFFIDTPGSIEFMQEAMSGMAAADVVILVCEPDIQKAVMLSPYLKFLEERDIPHMIFVNKMDHMHVRVRDLMEAIQVYSNKKLVLRHVPIRDGDEVTGYVDLTSERAYRYKADSESDRTDIPDTVQDREEEARQELLETLADFDDDLLERLLEEVDIDKADIYEQLAKDLQEDLIVPVFLGAAETENGVRRLLKALRHEVPAVEQGYERLAAMGGLPDSATVAQVFKTYYLPHVGKVSMARVWRGALKDGDKFGAFHAGNMSRAVGLTLEKTSSASTGEIVAIGRQDDLATGHIISADGLVQDPLWPAPLPPVYSQAIVAPKREDEVKLSSGLSKLVEEDPSLSYGQDPDTHETLLHGRGEAHLRLAIERLQSRYHVGVDATPARTPYKETIRKSIEQHARHKKQSGGHGEFGDVTVEVKPLPRGGGFEFIDQITGGVVPRQYIPAVEAGVKEYLTEGPLGFKVVDVSVRLFDGKHHSVDSSEMAFKRAGILAMKDALPQCSPVLLEPIAAVTIAVPSEFTSRAQAVVTKRRGQILGFDTRAGWSGWDELKAQMPQSELGDLIFELRSLSLGVADYTWEFDHLTELSGRLSDDVIEQRRSEAA</sequence>
<dbReference type="GO" id="GO:0032790">
    <property type="term" value="P:ribosome disassembly"/>
    <property type="evidence" value="ECO:0007669"/>
    <property type="project" value="TreeGrafter"/>
</dbReference>
<evidence type="ECO:0000256" key="4">
    <source>
        <dbReference type="ARBA" id="ARBA00022917"/>
    </source>
</evidence>
<comment type="caution">
    <text evidence="9">The sequence shown here is derived from an EMBL/GenBank/DDBJ whole genome shotgun (WGS) entry which is preliminary data.</text>
</comment>
<dbReference type="Pfam" id="PF03764">
    <property type="entry name" value="EFG_IV"/>
    <property type="match status" value="1"/>
</dbReference>
<evidence type="ECO:0000313" key="9">
    <source>
        <dbReference type="EMBL" id="RVU33825.1"/>
    </source>
</evidence>
<name>A0A3S3UL51_9PROT</name>
<dbReference type="Pfam" id="PF14492">
    <property type="entry name" value="EFG_III"/>
    <property type="match status" value="1"/>
</dbReference>
<evidence type="ECO:0000313" key="10">
    <source>
        <dbReference type="Proteomes" id="UP000287447"/>
    </source>
</evidence>
<dbReference type="Gene3D" id="3.40.50.300">
    <property type="entry name" value="P-loop containing nucleotide triphosphate hydrolases"/>
    <property type="match status" value="1"/>
</dbReference>
<feature type="domain" description="Translation elongation factor EFG/EF2" evidence="8">
    <location>
        <begin position="464"/>
        <end position="581"/>
    </location>
</feature>